<evidence type="ECO:0000313" key="3">
    <source>
        <dbReference type="EMBL" id="MBD7950195.1"/>
    </source>
</evidence>
<dbReference type="InterPro" id="IPR018392">
    <property type="entry name" value="LysM"/>
</dbReference>
<proteinExistence type="predicted"/>
<dbReference type="CDD" id="cd00118">
    <property type="entry name" value="LysM"/>
    <property type="match status" value="1"/>
</dbReference>
<keyword evidence="4" id="KW-1185">Reference proteome</keyword>
<sequence length="125" mass="13091">MSAISAMGASEGWRVERRGGTQVEAPLRLTTRGRVVLVLLVATVVALVTLWGARAVASGPGEPVEVRVHVVAAGETLWQHASALASGGRDVRDVMADLAELNNLSSTGLQVGQQLLLPVDPDFGR</sequence>
<keyword evidence="1" id="KW-0812">Transmembrane</keyword>
<gene>
    <name evidence="3" type="ORF">H9652_07230</name>
</gene>
<evidence type="ECO:0000256" key="1">
    <source>
        <dbReference type="SAM" id="Phobius"/>
    </source>
</evidence>
<name>A0ABR8RQZ7_9CELL</name>
<dbReference type="Proteomes" id="UP000641803">
    <property type="component" value="Unassembled WGS sequence"/>
</dbReference>
<feature type="transmembrane region" description="Helical" evidence="1">
    <location>
        <begin position="35"/>
        <end position="53"/>
    </location>
</feature>
<comment type="caution">
    <text evidence="3">The sequence shown here is derived from an EMBL/GenBank/DDBJ whole genome shotgun (WGS) entry which is preliminary data.</text>
</comment>
<dbReference type="InterPro" id="IPR036779">
    <property type="entry name" value="LysM_dom_sf"/>
</dbReference>
<keyword evidence="1" id="KW-1133">Transmembrane helix</keyword>
<feature type="domain" description="LysM" evidence="2">
    <location>
        <begin position="68"/>
        <end position="118"/>
    </location>
</feature>
<dbReference type="Gene3D" id="3.10.350.10">
    <property type="entry name" value="LysM domain"/>
    <property type="match status" value="1"/>
</dbReference>
<dbReference type="EMBL" id="JACSQQ010000009">
    <property type="protein sequence ID" value="MBD7950195.1"/>
    <property type="molecule type" value="Genomic_DNA"/>
</dbReference>
<protein>
    <submittedName>
        <fullName evidence="3">LysM peptidoglycan-binding domain-containing protein</fullName>
    </submittedName>
</protein>
<dbReference type="Pfam" id="PF01476">
    <property type="entry name" value="LysM"/>
    <property type="match status" value="1"/>
</dbReference>
<keyword evidence="1" id="KW-0472">Membrane</keyword>
<organism evidence="3 4">
    <name type="scientific">Oerskovia rustica</name>
    <dbReference type="NCBI Taxonomy" id="2762237"/>
    <lineage>
        <taxon>Bacteria</taxon>
        <taxon>Bacillati</taxon>
        <taxon>Actinomycetota</taxon>
        <taxon>Actinomycetes</taxon>
        <taxon>Micrococcales</taxon>
        <taxon>Cellulomonadaceae</taxon>
        <taxon>Oerskovia</taxon>
    </lineage>
</organism>
<evidence type="ECO:0000313" key="4">
    <source>
        <dbReference type="Proteomes" id="UP000641803"/>
    </source>
</evidence>
<reference evidence="3 4" key="1">
    <citation type="submission" date="2020-08" db="EMBL/GenBank/DDBJ databases">
        <title>A Genomic Blueprint of the Chicken Gut Microbiome.</title>
        <authorList>
            <person name="Gilroy R."/>
            <person name="Ravi A."/>
            <person name="Getino M."/>
            <person name="Pursley I."/>
            <person name="Horton D.L."/>
            <person name="Alikhan N.-F."/>
            <person name="Baker D."/>
            <person name="Gharbi K."/>
            <person name="Hall N."/>
            <person name="Watson M."/>
            <person name="Adriaenssens E.M."/>
            <person name="Foster-Nyarko E."/>
            <person name="Jarju S."/>
            <person name="Secka A."/>
            <person name="Antonio M."/>
            <person name="Oren A."/>
            <person name="Chaudhuri R."/>
            <person name="La Ragione R.M."/>
            <person name="Hildebrand F."/>
            <person name="Pallen M.J."/>
        </authorList>
    </citation>
    <scope>NUCLEOTIDE SEQUENCE [LARGE SCALE GENOMIC DNA]</scope>
    <source>
        <strain evidence="3 4">Sa4CUA1</strain>
    </source>
</reference>
<dbReference type="SUPFAM" id="SSF54106">
    <property type="entry name" value="LysM domain"/>
    <property type="match status" value="1"/>
</dbReference>
<dbReference type="RefSeq" id="WP_191795649.1">
    <property type="nucleotide sequence ID" value="NZ_JACSQQ010000009.1"/>
</dbReference>
<accession>A0ABR8RQZ7</accession>
<evidence type="ECO:0000259" key="2">
    <source>
        <dbReference type="SMART" id="SM00257"/>
    </source>
</evidence>
<dbReference type="SMART" id="SM00257">
    <property type="entry name" value="LysM"/>
    <property type="match status" value="1"/>
</dbReference>